<dbReference type="Pfam" id="PF02049">
    <property type="entry name" value="FliE"/>
    <property type="match status" value="1"/>
</dbReference>
<dbReference type="GO" id="GO:0005198">
    <property type="term" value="F:structural molecule activity"/>
    <property type="evidence" value="ECO:0007669"/>
    <property type="project" value="UniProtKB-UniRule"/>
</dbReference>
<evidence type="ECO:0000256" key="5">
    <source>
        <dbReference type="HAMAP-Rule" id="MF_00724"/>
    </source>
</evidence>
<evidence type="ECO:0000313" key="6">
    <source>
        <dbReference type="EMBL" id="KMT64899.1"/>
    </source>
</evidence>
<keyword evidence="7" id="KW-1185">Reference proteome</keyword>
<evidence type="ECO:0000313" key="7">
    <source>
        <dbReference type="Proteomes" id="UP000037600"/>
    </source>
</evidence>
<keyword evidence="4 5" id="KW-0975">Bacterial flagellum</keyword>
<dbReference type="PANTHER" id="PTHR34653">
    <property type="match status" value="1"/>
</dbReference>
<dbReference type="GO" id="GO:0009425">
    <property type="term" value="C:bacterial-type flagellum basal body"/>
    <property type="evidence" value="ECO:0007669"/>
    <property type="project" value="UniProtKB-SubCell"/>
</dbReference>
<dbReference type="NCBIfam" id="TIGR00205">
    <property type="entry name" value="fliE"/>
    <property type="match status" value="1"/>
</dbReference>
<comment type="similarity">
    <text evidence="2 5">Belongs to the FliE family.</text>
</comment>
<sequence>MKIGADNLYAEMQSMALKANQTIRPEISVESTQAVNPSTNQFGDLLSRAINNVNDLGHSAKEITNRFELGDTNVSLADVMIAKEKSSLAFEATVQVRNKVLEAYEKIMQMPV</sequence>
<proteinExistence type="inferred from homology"/>
<dbReference type="PRINTS" id="PR01006">
    <property type="entry name" value="FLGHOOKFLIE"/>
</dbReference>
<dbReference type="HAMAP" id="MF_00724">
    <property type="entry name" value="FliE"/>
    <property type="match status" value="1"/>
</dbReference>
<dbReference type="PANTHER" id="PTHR34653:SF1">
    <property type="entry name" value="FLAGELLAR HOOK-BASAL BODY COMPLEX PROTEIN FLIE"/>
    <property type="match status" value="1"/>
</dbReference>
<keyword evidence="6" id="KW-0969">Cilium</keyword>
<evidence type="ECO:0000256" key="4">
    <source>
        <dbReference type="ARBA" id="ARBA00023143"/>
    </source>
</evidence>
<comment type="subcellular location">
    <subcellularLocation>
        <location evidence="1 5">Bacterial flagellum basal body</location>
    </subcellularLocation>
</comment>
<accession>A0A0J8GUB1</accession>
<evidence type="ECO:0000256" key="3">
    <source>
        <dbReference type="ARBA" id="ARBA00018024"/>
    </source>
</evidence>
<keyword evidence="6" id="KW-0966">Cell projection</keyword>
<dbReference type="GO" id="GO:0003774">
    <property type="term" value="F:cytoskeletal motor activity"/>
    <property type="evidence" value="ECO:0007669"/>
    <property type="project" value="InterPro"/>
</dbReference>
<name>A0A0J8GUB1_9ALTE</name>
<gene>
    <name evidence="5" type="primary">fliE</name>
    <name evidence="6" type="ORF">XM47_11860</name>
</gene>
<comment type="caution">
    <text evidence="6">The sequence shown here is derived from an EMBL/GenBank/DDBJ whole genome shotgun (WGS) entry which is preliminary data.</text>
</comment>
<dbReference type="EMBL" id="LAZL01000018">
    <property type="protein sequence ID" value="KMT64899.1"/>
    <property type="molecule type" value="Genomic_DNA"/>
</dbReference>
<reference evidence="6 7" key="1">
    <citation type="submission" date="2015-04" db="EMBL/GenBank/DDBJ databases">
        <title>Draft Genome Sequence of the Novel Agar-Digesting Marine Bacterium Q1.</title>
        <authorList>
            <person name="Li Y."/>
            <person name="Li D."/>
            <person name="Chen G."/>
            <person name="Du Z."/>
        </authorList>
    </citation>
    <scope>NUCLEOTIDE SEQUENCE [LARGE SCALE GENOMIC DNA]</scope>
    <source>
        <strain evidence="6 7">Q1</strain>
    </source>
</reference>
<evidence type="ECO:0000256" key="2">
    <source>
        <dbReference type="ARBA" id="ARBA00009272"/>
    </source>
</evidence>
<dbReference type="AlphaFoldDB" id="A0A0J8GUB1"/>
<dbReference type="RefSeq" id="WP_048692741.1">
    <property type="nucleotide sequence ID" value="NZ_KQ130492.1"/>
</dbReference>
<protein>
    <recommendedName>
        <fullName evidence="3 5">Flagellar hook-basal body complex protein FliE</fullName>
    </recommendedName>
</protein>
<keyword evidence="6" id="KW-0282">Flagellum</keyword>
<dbReference type="OrthoDB" id="8909229at2"/>
<dbReference type="InterPro" id="IPR001624">
    <property type="entry name" value="FliE"/>
</dbReference>
<dbReference type="GO" id="GO:0071973">
    <property type="term" value="P:bacterial-type flagellum-dependent cell motility"/>
    <property type="evidence" value="ECO:0007669"/>
    <property type="project" value="InterPro"/>
</dbReference>
<evidence type="ECO:0000256" key="1">
    <source>
        <dbReference type="ARBA" id="ARBA00004117"/>
    </source>
</evidence>
<dbReference type="PATRIC" id="fig|1513271.3.peg.2416"/>
<dbReference type="Proteomes" id="UP000037600">
    <property type="component" value="Unassembled WGS sequence"/>
</dbReference>
<organism evidence="6 7">
    <name type="scientific">Catenovulum maritimum</name>
    <dbReference type="NCBI Taxonomy" id="1513271"/>
    <lineage>
        <taxon>Bacteria</taxon>
        <taxon>Pseudomonadati</taxon>
        <taxon>Pseudomonadota</taxon>
        <taxon>Gammaproteobacteria</taxon>
        <taxon>Alteromonadales</taxon>
        <taxon>Alteromonadaceae</taxon>
        <taxon>Catenovulum</taxon>
    </lineage>
</organism>
<dbReference type="STRING" id="1513271.XM47_11860"/>